<organism evidence="4 5">
    <name type="scientific">Streptomyces griseoloalbus</name>
    <dbReference type="NCBI Taxonomy" id="67303"/>
    <lineage>
        <taxon>Bacteria</taxon>
        <taxon>Bacillati</taxon>
        <taxon>Actinomycetota</taxon>
        <taxon>Actinomycetes</taxon>
        <taxon>Kitasatosporales</taxon>
        <taxon>Streptomycetaceae</taxon>
        <taxon>Streptomyces</taxon>
    </lineage>
</organism>
<dbReference type="Proteomes" id="UP001551582">
    <property type="component" value="Unassembled WGS sequence"/>
</dbReference>
<keyword evidence="1" id="KW-0547">Nucleotide-binding</keyword>
<dbReference type="PANTHER" id="PTHR16305:SF35">
    <property type="entry name" value="TRANSCRIPTIONAL ACTIVATOR DOMAIN"/>
    <property type="match status" value="1"/>
</dbReference>
<evidence type="ECO:0000256" key="3">
    <source>
        <dbReference type="SAM" id="MobiDB-lite"/>
    </source>
</evidence>
<evidence type="ECO:0000256" key="1">
    <source>
        <dbReference type="ARBA" id="ARBA00022741"/>
    </source>
</evidence>
<evidence type="ECO:0000313" key="4">
    <source>
        <dbReference type="EMBL" id="MEU9352475.1"/>
    </source>
</evidence>
<feature type="region of interest" description="Disordered" evidence="3">
    <location>
        <begin position="193"/>
        <end position="217"/>
    </location>
</feature>
<dbReference type="PANTHER" id="PTHR16305">
    <property type="entry name" value="TESTICULAR SOLUBLE ADENYLYL CYCLASE"/>
    <property type="match status" value="1"/>
</dbReference>
<sequence length="332" mass="36007">MDDAQWLDPASAQALAFVAHRLDRERIALVLAVREPDSVPELADLPHLSLTGLQHEAARTLLVSEFRAPLDDRVRERILAEAQGNPLALLELPRRVGPSRAAGGFGLPQAVPLSRRIEESFERRLRPLPPSTSAPLLSWPSRRPGTRHGCGRQPTAWASTVTPWPPPRPPAWPPWTALCASVTPWSVPWSTGWRPRPSGAGRTRCCRRSRRPGRTRTAGCGIGRAAALTPDAGTRAWRALGAAPAAYAAGDYDTAERLAADAQTGPEEVLRDAQADLVRRQVAFAQRREAREQSRAALEMFSSTGAEAFAALAAQEPRATGEHTRQLAQASA</sequence>
<gene>
    <name evidence="4" type="ORF">AB0D65_16115</name>
</gene>
<dbReference type="RefSeq" id="WP_359980732.1">
    <property type="nucleotide sequence ID" value="NZ_JBEZLS010000010.1"/>
</dbReference>
<evidence type="ECO:0000256" key="2">
    <source>
        <dbReference type="ARBA" id="ARBA00022840"/>
    </source>
</evidence>
<name>A0ABV3E5P6_9ACTN</name>
<dbReference type="EMBL" id="JBEZLS010000010">
    <property type="protein sequence ID" value="MEU9352475.1"/>
    <property type="molecule type" value="Genomic_DNA"/>
</dbReference>
<protein>
    <recommendedName>
        <fullName evidence="6">LuxR family transcriptional regulator</fullName>
    </recommendedName>
</protein>
<feature type="region of interest" description="Disordered" evidence="3">
    <location>
        <begin position="132"/>
        <end position="163"/>
    </location>
</feature>
<reference evidence="4 5" key="1">
    <citation type="submission" date="2024-06" db="EMBL/GenBank/DDBJ databases">
        <title>The Natural Products Discovery Center: Release of the First 8490 Sequenced Strains for Exploring Actinobacteria Biosynthetic Diversity.</title>
        <authorList>
            <person name="Kalkreuter E."/>
            <person name="Kautsar S.A."/>
            <person name="Yang D."/>
            <person name="Bader C.D."/>
            <person name="Teijaro C.N."/>
            <person name="Fluegel L."/>
            <person name="Davis C.M."/>
            <person name="Simpson J.R."/>
            <person name="Lauterbach L."/>
            <person name="Steele A.D."/>
            <person name="Gui C."/>
            <person name="Meng S."/>
            <person name="Li G."/>
            <person name="Viehrig K."/>
            <person name="Ye F."/>
            <person name="Su P."/>
            <person name="Kiefer A.F."/>
            <person name="Nichols A."/>
            <person name="Cepeda A.J."/>
            <person name="Yan W."/>
            <person name="Fan B."/>
            <person name="Jiang Y."/>
            <person name="Adhikari A."/>
            <person name="Zheng C.-J."/>
            <person name="Schuster L."/>
            <person name="Cowan T.M."/>
            <person name="Smanski M.J."/>
            <person name="Chevrette M.G."/>
            <person name="De Carvalho L.P.S."/>
            <person name="Shen B."/>
        </authorList>
    </citation>
    <scope>NUCLEOTIDE SEQUENCE [LARGE SCALE GENOMIC DNA]</scope>
    <source>
        <strain evidence="4 5">NPDC048274</strain>
    </source>
</reference>
<accession>A0ABV3E5P6</accession>
<evidence type="ECO:0008006" key="6">
    <source>
        <dbReference type="Google" id="ProtNLM"/>
    </source>
</evidence>
<keyword evidence="2" id="KW-0067">ATP-binding</keyword>
<evidence type="ECO:0000313" key="5">
    <source>
        <dbReference type="Proteomes" id="UP001551582"/>
    </source>
</evidence>
<comment type="caution">
    <text evidence="4">The sequence shown here is derived from an EMBL/GenBank/DDBJ whole genome shotgun (WGS) entry which is preliminary data.</text>
</comment>
<keyword evidence="5" id="KW-1185">Reference proteome</keyword>
<feature type="compositionally biased region" description="Basic residues" evidence="3">
    <location>
        <begin position="204"/>
        <end position="214"/>
    </location>
</feature>
<proteinExistence type="predicted"/>